<dbReference type="EMBL" id="RCCB01000011">
    <property type="protein sequence ID" value="RLJ30110.1"/>
    <property type="molecule type" value="Genomic_DNA"/>
</dbReference>
<organism evidence="2 4">
    <name type="scientific">Flavobacterium lindanitolerans</name>
    <dbReference type="NCBI Taxonomy" id="428988"/>
    <lineage>
        <taxon>Bacteria</taxon>
        <taxon>Pseudomonadati</taxon>
        <taxon>Bacteroidota</taxon>
        <taxon>Flavobacteriia</taxon>
        <taxon>Flavobacteriales</taxon>
        <taxon>Flavobacteriaceae</taxon>
        <taxon>Flavobacterium</taxon>
    </lineage>
</organism>
<evidence type="ECO:0000313" key="4">
    <source>
        <dbReference type="Proteomes" id="UP000275027"/>
    </source>
</evidence>
<protein>
    <recommendedName>
        <fullName evidence="5">Response regulator receiver domain-containing protein</fullName>
    </recommendedName>
</protein>
<sequence>MKNILYIGRHPEILGTVIRLINNNEDWFGAGAETDEDAMELFERIHFHIVLLGCGIEPESEEKLRTFFRNTNPDCVIVQHYGGGSGLLTNEILMALENHNIA</sequence>
<evidence type="ECO:0000313" key="3">
    <source>
        <dbReference type="Proteomes" id="UP000233767"/>
    </source>
</evidence>
<gene>
    <name evidence="1" type="ORF">B0G92_2537</name>
    <name evidence="2" type="ORF">CLV50_1513</name>
</gene>
<comment type="caution">
    <text evidence="2">The sequence shown here is derived from an EMBL/GenBank/DDBJ whole genome shotgun (WGS) entry which is preliminary data.</text>
</comment>
<dbReference type="RefSeq" id="WP_101472436.1">
    <property type="nucleotide sequence ID" value="NZ_JAPJOL010000034.1"/>
</dbReference>
<dbReference type="Proteomes" id="UP000275027">
    <property type="component" value="Unassembled WGS sequence"/>
</dbReference>
<accession>A0A497UGW0</accession>
<name>A0A497UGW0_9FLAO</name>
<evidence type="ECO:0000313" key="1">
    <source>
        <dbReference type="EMBL" id="PKW21252.1"/>
    </source>
</evidence>
<evidence type="ECO:0000313" key="2">
    <source>
        <dbReference type="EMBL" id="RLJ30110.1"/>
    </source>
</evidence>
<proteinExistence type="predicted"/>
<dbReference type="Proteomes" id="UP000233767">
    <property type="component" value="Unassembled WGS sequence"/>
</dbReference>
<reference evidence="1 3" key="1">
    <citation type="submission" date="2017-12" db="EMBL/GenBank/DDBJ databases">
        <title>Genomic Encyclopedia of Type Strains, Phase III (KMG-III): the genomes of soil and plant-associated and newly described type strains.</title>
        <authorList>
            <person name="Whitman W."/>
        </authorList>
    </citation>
    <scope>NUCLEOTIDE SEQUENCE [LARGE SCALE GENOMIC DNA]</scope>
    <source>
        <strain evidence="1 3">IP-10</strain>
    </source>
</reference>
<dbReference type="AlphaFoldDB" id="A0A497UGW0"/>
<dbReference type="EMBL" id="PJND01000008">
    <property type="protein sequence ID" value="PKW21252.1"/>
    <property type="molecule type" value="Genomic_DNA"/>
</dbReference>
<keyword evidence="3" id="KW-1185">Reference proteome</keyword>
<reference evidence="2 4" key="2">
    <citation type="submission" date="2018-10" db="EMBL/GenBank/DDBJ databases">
        <title>Genomic Encyclopedia of Archaeal and Bacterial Type Strains, Phase II (KMG-II): from individual species to whole genera.</title>
        <authorList>
            <person name="Goeker M."/>
        </authorList>
    </citation>
    <scope>NUCLEOTIDE SEQUENCE [LARGE SCALE GENOMIC DNA]</scope>
    <source>
        <strain evidence="2 4">DSM 21886</strain>
    </source>
</reference>
<evidence type="ECO:0008006" key="5">
    <source>
        <dbReference type="Google" id="ProtNLM"/>
    </source>
</evidence>